<feature type="signal peptide" evidence="1">
    <location>
        <begin position="1"/>
        <end position="20"/>
    </location>
</feature>
<reference evidence="2" key="1">
    <citation type="submission" date="2022-10" db="EMBL/GenBank/DDBJ databases">
        <authorList>
            <person name="Kim H.S."/>
            <person name="Kim J.-S."/>
            <person name="Suh M.K."/>
            <person name="Eom M.K."/>
            <person name="Lee J.-S."/>
        </authorList>
    </citation>
    <scope>NUCLEOTIDE SEQUENCE</scope>
    <source>
        <strain evidence="2">LIP-5</strain>
    </source>
</reference>
<dbReference type="EMBL" id="JAOTPL010000009">
    <property type="protein sequence ID" value="MCU7694366.1"/>
    <property type="molecule type" value="Genomic_DNA"/>
</dbReference>
<keyword evidence="1" id="KW-0732">Signal</keyword>
<keyword evidence="3" id="KW-1185">Reference proteome</keyword>
<dbReference type="Pfam" id="PF14064">
    <property type="entry name" value="HmuY"/>
    <property type="match status" value="1"/>
</dbReference>
<organism evidence="2 3">
    <name type="scientific">Haoranjiania flava</name>
    <dbReference type="NCBI Taxonomy" id="1856322"/>
    <lineage>
        <taxon>Bacteria</taxon>
        <taxon>Pseudomonadati</taxon>
        <taxon>Bacteroidota</taxon>
        <taxon>Chitinophagia</taxon>
        <taxon>Chitinophagales</taxon>
        <taxon>Chitinophagaceae</taxon>
        <taxon>Haoranjiania</taxon>
    </lineage>
</organism>
<dbReference type="PROSITE" id="PS51257">
    <property type="entry name" value="PROKAR_LIPOPROTEIN"/>
    <property type="match status" value="1"/>
</dbReference>
<name>A0AAE3IQ42_9BACT</name>
<proteinExistence type="predicted"/>
<protein>
    <submittedName>
        <fullName evidence="2">HmuY family protein</fullName>
    </submittedName>
</protein>
<comment type="caution">
    <text evidence="2">The sequence shown here is derived from an EMBL/GenBank/DDBJ whole genome shotgun (WGS) entry which is preliminary data.</text>
</comment>
<dbReference type="CDD" id="cd12105">
    <property type="entry name" value="HmuY"/>
    <property type="match status" value="1"/>
</dbReference>
<sequence>MKRIYAGLFTLALFILSVGCKQETTEPDVKPDTKTAKLVAKDYSRWTYFSFKTGDSIPGINETNFKERSDWDIAFHSYDVRLNGGASGKGKAGVVKLNTEDFNSVTQAPESGYVVDKEEKVIVAIKSTGPVEENQPMNKTLDWLKFEVITPPNYTFTLRKNVYIVRTAEGKYAKVQFTTYLNDKGERVYPTFNYVYQADGSRKF</sequence>
<dbReference type="InterPro" id="IPR025921">
    <property type="entry name" value="HmuY"/>
</dbReference>
<dbReference type="Proteomes" id="UP001209317">
    <property type="component" value="Unassembled WGS sequence"/>
</dbReference>
<evidence type="ECO:0000313" key="2">
    <source>
        <dbReference type="EMBL" id="MCU7694366.1"/>
    </source>
</evidence>
<dbReference type="RefSeq" id="WP_263037852.1">
    <property type="nucleotide sequence ID" value="NZ_JAOTPL010000009.1"/>
</dbReference>
<accession>A0AAE3IQ42</accession>
<gene>
    <name evidence="2" type="ORF">OD355_07540</name>
</gene>
<dbReference type="AlphaFoldDB" id="A0AAE3IQ42"/>
<feature type="chain" id="PRO_5042089137" evidence="1">
    <location>
        <begin position="21"/>
        <end position="204"/>
    </location>
</feature>
<evidence type="ECO:0000256" key="1">
    <source>
        <dbReference type="SAM" id="SignalP"/>
    </source>
</evidence>
<evidence type="ECO:0000313" key="3">
    <source>
        <dbReference type="Proteomes" id="UP001209317"/>
    </source>
</evidence>